<dbReference type="Gene3D" id="3.40.50.1980">
    <property type="entry name" value="Nitrogenase molybdenum iron protein domain"/>
    <property type="match status" value="2"/>
</dbReference>
<keyword evidence="7" id="KW-0804">Transcription</keyword>
<dbReference type="PROSITE" id="PS00041">
    <property type="entry name" value="HTH_ARAC_FAMILY_1"/>
    <property type="match status" value="1"/>
</dbReference>
<keyword evidence="4" id="KW-0732">Signal</keyword>
<evidence type="ECO:0000256" key="6">
    <source>
        <dbReference type="ARBA" id="ARBA00023125"/>
    </source>
</evidence>
<feature type="domain" description="Fe/B12 periplasmic-binding" evidence="9">
    <location>
        <begin position="372"/>
        <end position="625"/>
    </location>
</feature>
<name>A0A0D7WUW6_9BACL</name>
<evidence type="ECO:0000256" key="5">
    <source>
        <dbReference type="ARBA" id="ARBA00023015"/>
    </source>
</evidence>
<dbReference type="SUPFAM" id="SSF46689">
    <property type="entry name" value="Homeodomain-like"/>
    <property type="match status" value="2"/>
</dbReference>
<dbReference type="PANTHER" id="PTHR30532:SF26">
    <property type="entry name" value="IRON(3+)-HYDROXAMATE-BINDING PROTEIN FHUD"/>
    <property type="match status" value="1"/>
</dbReference>
<organism evidence="10 11">
    <name type="scientific">Paenibacillus terrae</name>
    <dbReference type="NCBI Taxonomy" id="159743"/>
    <lineage>
        <taxon>Bacteria</taxon>
        <taxon>Bacillati</taxon>
        <taxon>Bacillota</taxon>
        <taxon>Bacilli</taxon>
        <taxon>Bacillales</taxon>
        <taxon>Paenibacillaceae</taxon>
        <taxon>Paenibacillus</taxon>
    </lineage>
</organism>
<dbReference type="Pfam" id="PF01497">
    <property type="entry name" value="Peripla_BP_2"/>
    <property type="match status" value="1"/>
</dbReference>
<comment type="subcellular location">
    <subcellularLocation>
        <location evidence="1">Cell envelope</location>
    </subcellularLocation>
</comment>
<accession>A0A0D7WUW6</accession>
<keyword evidence="5" id="KW-0805">Transcription regulation</keyword>
<evidence type="ECO:0000313" key="10">
    <source>
        <dbReference type="EMBL" id="KJD42769.1"/>
    </source>
</evidence>
<dbReference type="SUPFAM" id="SSF53807">
    <property type="entry name" value="Helical backbone' metal receptor"/>
    <property type="match status" value="1"/>
</dbReference>
<dbReference type="GO" id="GO:0030288">
    <property type="term" value="C:outer membrane-bounded periplasmic space"/>
    <property type="evidence" value="ECO:0007669"/>
    <property type="project" value="TreeGrafter"/>
</dbReference>
<evidence type="ECO:0000259" key="8">
    <source>
        <dbReference type="PROSITE" id="PS01124"/>
    </source>
</evidence>
<gene>
    <name evidence="10" type="ORF">QD47_26365</name>
</gene>
<feature type="domain" description="HTH araC/xylS-type" evidence="8">
    <location>
        <begin position="176"/>
        <end position="274"/>
    </location>
</feature>
<dbReference type="GO" id="GO:0003700">
    <property type="term" value="F:DNA-binding transcription factor activity"/>
    <property type="evidence" value="ECO:0007669"/>
    <property type="project" value="InterPro"/>
</dbReference>
<dbReference type="InterPro" id="IPR018062">
    <property type="entry name" value="HTH_AraC-typ_CS"/>
</dbReference>
<dbReference type="Gene3D" id="1.10.10.60">
    <property type="entry name" value="Homeodomain-like"/>
    <property type="match status" value="2"/>
</dbReference>
<evidence type="ECO:0000256" key="7">
    <source>
        <dbReference type="ARBA" id="ARBA00023163"/>
    </source>
</evidence>
<evidence type="ECO:0000256" key="1">
    <source>
        <dbReference type="ARBA" id="ARBA00004196"/>
    </source>
</evidence>
<dbReference type="PROSITE" id="PS01124">
    <property type="entry name" value="HTH_ARAC_FAMILY_2"/>
    <property type="match status" value="1"/>
</dbReference>
<keyword evidence="11" id="KW-1185">Reference proteome</keyword>
<dbReference type="OrthoDB" id="2652069at2"/>
<sequence length="625" mass="71326">MEWLETIRLWNQTPVKVLDIRHFTMKPGERLSSYSLPSSGFLFANQGEARLMLDEIETSAAKFQVLHGEKGASLNIWCLNQPFEYYLILYKPVQERAGQSSFEREDRMALFRQNYAFQALYPLPLISLVEQMNQQWSNRNELDKLQVNGLFYQFVHEHFRQLQMKEIKISEPDLATQIAQYIQEHFQKPIAMETMAKRFHYSTHYLVKVFKRKYGCSPIEYVVQTRINRAKSLLADTDASIREVAENVGYTNFYYFSRLFKKQTGETPTQFKMHSLVSKSSTNTNFTLKSFIAPRSGQRYIGNNDNHYQHDAWRVDDMNVSFKPAFAVTLLFSLTLLLAACSGASDVAKPIETRSYTDALGRQMEIPVQPKRAVVITYGGYLLPLGLKPVGVNQEILDLYPEKMADVASIGKGTGNIEAISALEPDLIILSDFHDKATFEQYQKIAPTIAVAWGGDPDVVNTLRTFGDIMNRKTEAESWIAKFEKKLQGIREQTHIPIKADTTAISFIIHKGEVLLGGEGGTLGKLIYQDFGFQMPEQFKPYADGGTALSMEALVHRPADYFFTQMTDQELKQTMQLFSEPVYQTIPAVKNNHIINVSRDKWNNGPYLVDEAVDSLIEQISQIQP</sequence>
<keyword evidence="6" id="KW-0238">DNA-binding</keyword>
<reference evidence="10 11" key="1">
    <citation type="submission" date="2014-11" db="EMBL/GenBank/DDBJ databases">
        <title>Draft Genome Sequences of Paenibacillus polymyxa NRRL B-30509 and Paenibacillus terrae NRRL B-30644, Strains from a Poultry Environment that Produce Tridecaptin A and Paenicidins.</title>
        <authorList>
            <person name="van Belkum M.J."/>
            <person name="Lohans C.T."/>
            <person name="Vederas J.C."/>
        </authorList>
    </citation>
    <scope>NUCLEOTIDE SEQUENCE [LARGE SCALE GENOMIC DNA]</scope>
    <source>
        <strain evidence="10 11">NRRL B-30644</strain>
    </source>
</reference>
<dbReference type="Proteomes" id="UP000032534">
    <property type="component" value="Unassembled WGS sequence"/>
</dbReference>
<dbReference type="RefSeq" id="WP_044648901.1">
    <property type="nucleotide sequence ID" value="NZ_JTHP01000087.1"/>
</dbReference>
<dbReference type="Pfam" id="PF12833">
    <property type="entry name" value="HTH_18"/>
    <property type="match status" value="1"/>
</dbReference>
<dbReference type="InterPro" id="IPR020449">
    <property type="entry name" value="Tscrpt_reg_AraC-type_HTH"/>
</dbReference>
<dbReference type="PANTHER" id="PTHR30532">
    <property type="entry name" value="IRON III DICITRATE-BINDING PERIPLASMIC PROTEIN"/>
    <property type="match status" value="1"/>
</dbReference>
<evidence type="ECO:0000256" key="4">
    <source>
        <dbReference type="ARBA" id="ARBA00022729"/>
    </source>
</evidence>
<dbReference type="InterPro" id="IPR018060">
    <property type="entry name" value="HTH_AraC"/>
</dbReference>
<dbReference type="InterPro" id="IPR009057">
    <property type="entry name" value="Homeodomain-like_sf"/>
</dbReference>
<comment type="caution">
    <text evidence="10">The sequence shown here is derived from an EMBL/GenBank/DDBJ whole genome shotgun (WGS) entry which is preliminary data.</text>
</comment>
<dbReference type="GO" id="GO:0043565">
    <property type="term" value="F:sequence-specific DNA binding"/>
    <property type="evidence" value="ECO:0007669"/>
    <property type="project" value="InterPro"/>
</dbReference>
<dbReference type="InterPro" id="IPR051313">
    <property type="entry name" value="Bact_iron-sidero_bind"/>
</dbReference>
<evidence type="ECO:0000259" key="9">
    <source>
        <dbReference type="PROSITE" id="PS50983"/>
    </source>
</evidence>
<evidence type="ECO:0000256" key="3">
    <source>
        <dbReference type="ARBA" id="ARBA00022448"/>
    </source>
</evidence>
<dbReference type="PROSITE" id="PS50983">
    <property type="entry name" value="FE_B12_PBP"/>
    <property type="match status" value="1"/>
</dbReference>
<evidence type="ECO:0000256" key="2">
    <source>
        <dbReference type="ARBA" id="ARBA00008814"/>
    </source>
</evidence>
<evidence type="ECO:0000313" key="11">
    <source>
        <dbReference type="Proteomes" id="UP000032534"/>
    </source>
</evidence>
<evidence type="ECO:0008006" key="12">
    <source>
        <dbReference type="Google" id="ProtNLM"/>
    </source>
</evidence>
<dbReference type="PRINTS" id="PR00032">
    <property type="entry name" value="HTHARAC"/>
</dbReference>
<dbReference type="GO" id="GO:1901678">
    <property type="term" value="P:iron coordination entity transport"/>
    <property type="evidence" value="ECO:0007669"/>
    <property type="project" value="UniProtKB-ARBA"/>
</dbReference>
<dbReference type="AlphaFoldDB" id="A0A0D7WUW6"/>
<comment type="similarity">
    <text evidence="2">Belongs to the bacterial solute-binding protein 8 family.</text>
</comment>
<dbReference type="PATRIC" id="fig|159743.3.peg.5850"/>
<dbReference type="EMBL" id="JTHP01000087">
    <property type="protein sequence ID" value="KJD42769.1"/>
    <property type="molecule type" value="Genomic_DNA"/>
</dbReference>
<dbReference type="InterPro" id="IPR002491">
    <property type="entry name" value="ABC_transptr_periplasmic_BD"/>
</dbReference>
<keyword evidence="3" id="KW-0813">Transport</keyword>
<proteinExistence type="inferred from homology"/>
<dbReference type="SMART" id="SM00342">
    <property type="entry name" value="HTH_ARAC"/>
    <property type="match status" value="1"/>
</dbReference>
<protein>
    <recommendedName>
        <fullName evidence="12">ABC transporter substrate-binding protein</fullName>
    </recommendedName>
</protein>